<comment type="caution">
    <text evidence="3">The sequence shown here is derived from an EMBL/GenBank/DDBJ whole genome shotgun (WGS) entry which is preliminary data.</text>
</comment>
<feature type="domain" description="Transposase IS701-like DDE" evidence="2">
    <location>
        <begin position="2"/>
        <end position="152"/>
    </location>
</feature>
<keyword evidence="4" id="KW-1185">Reference proteome</keyword>
<protein>
    <submittedName>
        <fullName evidence="3">SRSO17 transposase</fullName>
    </submittedName>
</protein>
<dbReference type="Proteomes" id="UP000539175">
    <property type="component" value="Unassembled WGS sequence"/>
</dbReference>
<evidence type="ECO:0000313" key="3">
    <source>
        <dbReference type="EMBL" id="MBB6251888.1"/>
    </source>
</evidence>
<sequence length="328" mass="35975">MASDHASLPVAFQLYLPEAWANDPALRIKAGVPEAVTFQTKPAIALDQVRAAMAAGLPPGVVLMDAGYGTDTDLRDGISALGLAYVAGVQSTVTVWPPGVAPLPPKPWSGKGRPPSRLRRGPGHEPVSAKALATGLAPEAWQTVTWREGTNTPLTSRFAAVRTHPAHRDNERSEGRPAEWLLIEWPEGEDEPVKYWLSTLPETTPLPELVDTAKLRWRIERDYLELKQELGLGHYEGRGWRGFHHHATLCIAAYASCSANEPRFPPQLLPKPGASKRLTFPKATRQEAPPTRPERHVPTSIATMRITIAMALAKALPRCPCCHQRRIL</sequence>
<dbReference type="PANTHER" id="PTHR33627">
    <property type="entry name" value="TRANSPOSASE"/>
    <property type="match status" value="1"/>
</dbReference>
<gene>
    <name evidence="3" type="ORF">FHS74_002448</name>
</gene>
<name>A0A7X0AXI6_9PROT</name>
<dbReference type="AlphaFoldDB" id="A0A7X0AXI6"/>
<organism evidence="3 4">
    <name type="scientific">Nitrospirillum iridis</name>
    <dbReference type="NCBI Taxonomy" id="765888"/>
    <lineage>
        <taxon>Bacteria</taxon>
        <taxon>Pseudomonadati</taxon>
        <taxon>Pseudomonadota</taxon>
        <taxon>Alphaproteobacteria</taxon>
        <taxon>Rhodospirillales</taxon>
        <taxon>Azospirillaceae</taxon>
        <taxon>Nitrospirillum</taxon>
    </lineage>
</organism>
<dbReference type="InterPro" id="IPR038721">
    <property type="entry name" value="IS701-like_DDE_dom"/>
</dbReference>
<dbReference type="InterPro" id="IPR012337">
    <property type="entry name" value="RNaseH-like_sf"/>
</dbReference>
<evidence type="ECO:0000256" key="1">
    <source>
        <dbReference type="SAM" id="MobiDB-lite"/>
    </source>
</evidence>
<dbReference type="NCBIfam" id="NF033540">
    <property type="entry name" value="transpos_IS701"/>
    <property type="match status" value="1"/>
</dbReference>
<dbReference type="InterPro" id="IPR039365">
    <property type="entry name" value="IS701-like"/>
</dbReference>
<reference evidence="3 4" key="1">
    <citation type="submission" date="2020-08" db="EMBL/GenBank/DDBJ databases">
        <title>Genomic Encyclopedia of Type Strains, Phase IV (KMG-IV): sequencing the most valuable type-strain genomes for metagenomic binning, comparative biology and taxonomic classification.</title>
        <authorList>
            <person name="Goeker M."/>
        </authorList>
    </citation>
    <scope>NUCLEOTIDE SEQUENCE [LARGE SCALE GENOMIC DNA]</scope>
    <source>
        <strain evidence="3 4">DSM 22198</strain>
    </source>
</reference>
<feature type="region of interest" description="Disordered" evidence="1">
    <location>
        <begin position="104"/>
        <end position="126"/>
    </location>
</feature>
<evidence type="ECO:0000313" key="4">
    <source>
        <dbReference type="Proteomes" id="UP000539175"/>
    </source>
</evidence>
<dbReference type="EMBL" id="JACIIZ010000006">
    <property type="protein sequence ID" value="MBB6251888.1"/>
    <property type="molecule type" value="Genomic_DNA"/>
</dbReference>
<evidence type="ECO:0000259" key="2">
    <source>
        <dbReference type="Pfam" id="PF13546"/>
    </source>
</evidence>
<accession>A0A7X0AXI6</accession>
<proteinExistence type="predicted"/>
<dbReference type="PANTHER" id="PTHR33627:SF1">
    <property type="entry name" value="TRANSPOSASE"/>
    <property type="match status" value="1"/>
</dbReference>
<dbReference type="SUPFAM" id="SSF53098">
    <property type="entry name" value="Ribonuclease H-like"/>
    <property type="match status" value="1"/>
</dbReference>
<dbReference type="Pfam" id="PF13546">
    <property type="entry name" value="DDE_5"/>
    <property type="match status" value="1"/>
</dbReference>